<evidence type="ECO:0000256" key="4">
    <source>
        <dbReference type="PROSITE-ProRule" id="PRU01248"/>
    </source>
</evidence>
<dbReference type="AlphaFoldDB" id="A0A099F7S1"/>
<accession>A0A099F7S1</accession>
<protein>
    <submittedName>
        <fullName evidence="8">Site-specific recombinase XerD</fullName>
    </submittedName>
</protein>
<dbReference type="EMBL" id="FOJO01000002">
    <property type="protein sequence ID" value="SFA41780.1"/>
    <property type="molecule type" value="Genomic_DNA"/>
</dbReference>
<feature type="domain" description="Tyr recombinase" evidence="5">
    <location>
        <begin position="282"/>
        <end position="462"/>
    </location>
</feature>
<dbReference type="OrthoDB" id="7222937at2"/>
<dbReference type="Proteomes" id="UP000029846">
    <property type="component" value="Unassembled WGS sequence"/>
</dbReference>
<feature type="domain" description="Core-binding (CB)" evidence="6">
    <location>
        <begin position="151"/>
        <end position="247"/>
    </location>
</feature>
<evidence type="ECO:0000313" key="10">
    <source>
        <dbReference type="Proteomes" id="UP000182312"/>
    </source>
</evidence>
<dbReference type="Gene3D" id="1.10.443.10">
    <property type="entry name" value="Intergrase catalytic core"/>
    <property type="match status" value="1"/>
</dbReference>
<dbReference type="PROSITE" id="PS51898">
    <property type="entry name" value="TYR_RECOMBINASE"/>
    <property type="match status" value="1"/>
</dbReference>
<dbReference type="GO" id="GO:0003677">
    <property type="term" value="F:DNA binding"/>
    <property type="evidence" value="ECO:0007669"/>
    <property type="project" value="UniProtKB-UniRule"/>
</dbReference>
<dbReference type="STRING" id="376733.SAMN04487972_102191"/>
<dbReference type="InterPro" id="IPR044068">
    <property type="entry name" value="CB"/>
</dbReference>
<dbReference type="PROSITE" id="PS51900">
    <property type="entry name" value="CB"/>
    <property type="match status" value="1"/>
</dbReference>
<dbReference type="eggNOG" id="COG0582">
    <property type="taxonomic scope" value="Bacteria"/>
</dbReference>
<gene>
    <name evidence="7" type="ORF">IT41_00840</name>
    <name evidence="8" type="ORF">SAMN04487972_102191</name>
</gene>
<keyword evidence="9" id="KW-1185">Reference proteome</keyword>
<dbReference type="Proteomes" id="UP000182312">
    <property type="component" value="Unassembled WGS sequence"/>
</dbReference>
<evidence type="ECO:0000313" key="7">
    <source>
        <dbReference type="EMBL" id="KGJ06755.1"/>
    </source>
</evidence>
<dbReference type="SUPFAM" id="SSF56349">
    <property type="entry name" value="DNA breaking-rejoining enzymes"/>
    <property type="match status" value="1"/>
</dbReference>
<dbReference type="InterPro" id="IPR050090">
    <property type="entry name" value="Tyrosine_recombinase_XerCD"/>
</dbReference>
<dbReference type="Pfam" id="PF00589">
    <property type="entry name" value="Phage_integrase"/>
    <property type="match status" value="1"/>
</dbReference>
<evidence type="ECO:0000259" key="5">
    <source>
        <dbReference type="PROSITE" id="PS51898"/>
    </source>
</evidence>
<proteinExistence type="predicted"/>
<dbReference type="InterPro" id="IPR013762">
    <property type="entry name" value="Integrase-like_cat_sf"/>
</dbReference>
<dbReference type="GO" id="GO:0015074">
    <property type="term" value="P:DNA integration"/>
    <property type="evidence" value="ECO:0007669"/>
    <property type="project" value="UniProtKB-KW"/>
</dbReference>
<reference evidence="7 9" key="2">
    <citation type="submission" date="2014-10" db="EMBL/GenBank/DDBJ databases">
        <title>Paracoccus sanguinis sp. nov., isolated from clinical specimens of New York State patients.</title>
        <authorList>
            <person name="Mingle L.A."/>
            <person name="Cole J.A."/>
            <person name="Lapierre P."/>
            <person name="Musser K.A."/>
        </authorList>
    </citation>
    <scope>NUCLEOTIDE SEQUENCE [LARGE SCALE GENOMIC DNA]</scope>
    <source>
        <strain evidence="7 9">JCM 14014</strain>
    </source>
</reference>
<dbReference type="GO" id="GO:0006310">
    <property type="term" value="P:DNA recombination"/>
    <property type="evidence" value="ECO:0007669"/>
    <property type="project" value="UniProtKB-KW"/>
</dbReference>
<organism evidence="7 9">
    <name type="scientific">Paracoccus halophilus</name>
    <dbReference type="NCBI Taxonomy" id="376733"/>
    <lineage>
        <taxon>Bacteria</taxon>
        <taxon>Pseudomonadati</taxon>
        <taxon>Pseudomonadota</taxon>
        <taxon>Alphaproteobacteria</taxon>
        <taxon>Rhodobacterales</taxon>
        <taxon>Paracoccaceae</taxon>
        <taxon>Paracoccus</taxon>
    </lineage>
</organism>
<dbReference type="EMBL" id="JRKN01000001">
    <property type="protein sequence ID" value="KGJ06755.1"/>
    <property type="molecule type" value="Genomic_DNA"/>
</dbReference>
<dbReference type="InterPro" id="IPR002104">
    <property type="entry name" value="Integrase_catalytic"/>
</dbReference>
<evidence type="ECO:0000313" key="8">
    <source>
        <dbReference type="EMBL" id="SFA41780.1"/>
    </source>
</evidence>
<keyword evidence="1" id="KW-0229">DNA integration</keyword>
<keyword evidence="2 4" id="KW-0238">DNA-binding</keyword>
<evidence type="ECO:0000313" key="9">
    <source>
        <dbReference type="Proteomes" id="UP000029846"/>
    </source>
</evidence>
<dbReference type="PANTHER" id="PTHR30349">
    <property type="entry name" value="PHAGE INTEGRASE-RELATED"/>
    <property type="match status" value="1"/>
</dbReference>
<reference evidence="8 10" key="3">
    <citation type="submission" date="2016-10" db="EMBL/GenBank/DDBJ databases">
        <authorList>
            <person name="de Groot N.N."/>
        </authorList>
    </citation>
    <scope>NUCLEOTIDE SEQUENCE [LARGE SCALE GENOMIC DNA]</scope>
    <source>
        <strain evidence="8 10">CGMCC 1.6117</strain>
    </source>
</reference>
<reference evidence="7 9" key="1">
    <citation type="submission" date="2014-09" db="EMBL/GenBank/DDBJ databases">
        <authorList>
            <person name="McGinnis J.M."/>
            <person name="Wolfgang W.J."/>
        </authorList>
    </citation>
    <scope>NUCLEOTIDE SEQUENCE [LARGE SCALE GENOMIC DNA]</scope>
    <source>
        <strain evidence="7 9">JCM 14014</strain>
    </source>
</reference>
<evidence type="ECO:0000256" key="2">
    <source>
        <dbReference type="ARBA" id="ARBA00023125"/>
    </source>
</evidence>
<name>A0A099F7S1_9RHOB</name>
<dbReference type="InterPro" id="IPR011010">
    <property type="entry name" value="DNA_brk_join_enz"/>
</dbReference>
<keyword evidence="3" id="KW-0233">DNA recombination</keyword>
<evidence type="ECO:0000256" key="1">
    <source>
        <dbReference type="ARBA" id="ARBA00022908"/>
    </source>
</evidence>
<dbReference type="PANTHER" id="PTHR30349:SF64">
    <property type="entry name" value="PROPHAGE INTEGRASE INTD-RELATED"/>
    <property type="match status" value="1"/>
</dbReference>
<sequence length="472" mass="52136">MGLVLKHIEQTKSGSFQYRRRVPKAVGTVIIKREFKRKLGDSRREALAAYPRYHAEVEREIETARARIARGNAVQGSGMTELEAYQEALRLRGEMLAEGYGEWDFLSAADIIVNRYPVDPETDDPIGATALDTHTINMLRLGPERHLPPPPTLDDARKLYLKEHLRADNPDTDSRVVGLANRVIDAAIAAMGRNPELSAITREDARRTRDHMLDRVKATGRGVGEKVSASTVSRELSIISAVVNFALVEFGLDATVQNPFRRLPVARVAKGQGQKASDKRTPLPPEVLAEARQRVLGKAAPELALIWRLIEGTGCRIAEVTGLLIEDVRLTGEFPHIRIEPNAVRSLKTETSRRVVPLVGDALRAATEALELVQGGDSLFPSYGRPRGSDAASASLMKHLRRVTLDTKHVIHSLRHNMKDWLVLAEVASLEQNLILGHTLGGVGDRVYGGEVAKLRATTRAMQRAHEVKEAR</sequence>
<evidence type="ECO:0000256" key="3">
    <source>
        <dbReference type="ARBA" id="ARBA00023172"/>
    </source>
</evidence>
<evidence type="ECO:0000259" key="6">
    <source>
        <dbReference type="PROSITE" id="PS51900"/>
    </source>
</evidence>